<evidence type="ECO:0000256" key="1">
    <source>
        <dbReference type="SAM" id="MobiDB-lite"/>
    </source>
</evidence>
<keyword evidence="2" id="KW-0732">Signal</keyword>
<organism evidence="3 4">
    <name type="scientific">Methylovirgula ligni</name>
    <dbReference type="NCBI Taxonomy" id="569860"/>
    <lineage>
        <taxon>Bacteria</taxon>
        <taxon>Pseudomonadati</taxon>
        <taxon>Pseudomonadota</taxon>
        <taxon>Alphaproteobacteria</taxon>
        <taxon>Hyphomicrobiales</taxon>
        <taxon>Beijerinckiaceae</taxon>
        <taxon>Methylovirgula</taxon>
    </lineage>
</organism>
<keyword evidence="4" id="KW-1185">Reference proteome</keyword>
<dbReference type="AlphaFoldDB" id="A0A3D9YVA2"/>
<comment type="caution">
    <text evidence="3">The sequence shown here is derived from an EMBL/GenBank/DDBJ whole genome shotgun (WGS) entry which is preliminary data.</text>
</comment>
<protein>
    <submittedName>
        <fullName evidence="3">Uncharacterized protein</fullName>
    </submittedName>
</protein>
<evidence type="ECO:0000256" key="2">
    <source>
        <dbReference type="SAM" id="SignalP"/>
    </source>
</evidence>
<dbReference type="OrthoDB" id="8457055at2"/>
<name>A0A3D9YVA2_9HYPH</name>
<evidence type="ECO:0000313" key="4">
    <source>
        <dbReference type="Proteomes" id="UP000256900"/>
    </source>
</evidence>
<dbReference type="EMBL" id="QUMO01000003">
    <property type="protein sequence ID" value="REF86455.1"/>
    <property type="molecule type" value="Genomic_DNA"/>
</dbReference>
<gene>
    <name evidence="3" type="ORF">DES32_2509</name>
</gene>
<feature type="chain" id="PRO_5017545682" evidence="2">
    <location>
        <begin position="24"/>
        <end position="174"/>
    </location>
</feature>
<feature type="signal peptide" evidence="2">
    <location>
        <begin position="1"/>
        <end position="23"/>
    </location>
</feature>
<proteinExistence type="predicted"/>
<dbReference type="RefSeq" id="WP_115836989.1">
    <property type="nucleotide sequence ID" value="NZ_CP025086.1"/>
</dbReference>
<evidence type="ECO:0000313" key="3">
    <source>
        <dbReference type="EMBL" id="REF86455.1"/>
    </source>
</evidence>
<accession>A0A3D9YVA2</accession>
<dbReference type="Proteomes" id="UP000256900">
    <property type="component" value="Unassembled WGS sequence"/>
</dbReference>
<feature type="region of interest" description="Disordered" evidence="1">
    <location>
        <begin position="152"/>
        <end position="174"/>
    </location>
</feature>
<sequence>MRKGLVSFIFAGVVTLAFGPADAQTATRHHHHSQHVSQHYSHHRNVGGMSVGVMEPGKVYSKYGHYQELVGDPHGGLGFYPLPYQYRVGAWHYHMRNASPPWAVPPVIAAARDQAVRTYGWEMEAPNNAYSYGVYNPVDGVGTPFFAGYYGPAGDSDEDDDDSGFPFGHPYPPR</sequence>
<reference evidence="3 4" key="1">
    <citation type="submission" date="2018-08" db="EMBL/GenBank/DDBJ databases">
        <title>Genomic Encyclopedia of Type Strains, Phase IV (KMG-IV): sequencing the most valuable type-strain genomes for metagenomic binning, comparative biology and taxonomic classification.</title>
        <authorList>
            <person name="Goeker M."/>
        </authorList>
    </citation>
    <scope>NUCLEOTIDE SEQUENCE [LARGE SCALE GENOMIC DNA]</scope>
    <source>
        <strain evidence="3 4">BW863</strain>
    </source>
</reference>